<dbReference type="RefSeq" id="WP_061993242.1">
    <property type="nucleotide sequence ID" value="NZ_DF968001.1"/>
</dbReference>
<dbReference type="EMBL" id="DF968001">
    <property type="protein sequence ID" value="GAO99864.1"/>
    <property type="molecule type" value="Genomic_DNA"/>
</dbReference>
<dbReference type="Proteomes" id="UP000253891">
    <property type="component" value="Unassembled WGS sequence"/>
</dbReference>
<evidence type="ECO:0000313" key="1">
    <source>
        <dbReference type="EMBL" id="GAO99864.1"/>
    </source>
</evidence>
<reference evidence="1 2" key="1">
    <citation type="journal article" date="2015" name="BMC Genomics">
        <title>Comparative genomics of Fructobacillus spp. and Leuconostoc spp. reveals niche-specific evolution of Fructobacillus spp.</title>
        <authorList>
            <person name="Endo A."/>
            <person name="Tanizawa Y."/>
            <person name="Tanaka N."/>
            <person name="Maeno S."/>
            <person name="Kumar H."/>
            <person name="Shiwa Y."/>
            <person name="Okada S."/>
            <person name="Yoshikawa H."/>
            <person name="Dicks L."/>
            <person name="Nakagawa J."/>
            <person name="Arita M."/>
        </authorList>
    </citation>
    <scope>NUCLEOTIDE SEQUENCE [LARGE SCALE GENOMIC DNA]</scope>
    <source>
        <strain evidence="1 2">JCM 12225</strain>
    </source>
</reference>
<proteinExistence type="predicted"/>
<organism evidence="1 2">
    <name type="scientific">Fructobacillus ficulneus</name>
    <dbReference type="NCBI Taxonomy" id="157463"/>
    <lineage>
        <taxon>Bacteria</taxon>
        <taxon>Bacillati</taxon>
        <taxon>Bacillota</taxon>
        <taxon>Bacilli</taxon>
        <taxon>Lactobacillales</taxon>
        <taxon>Lactobacillaceae</taxon>
        <taxon>Fructobacillus</taxon>
    </lineage>
</organism>
<keyword evidence="2" id="KW-1185">Reference proteome</keyword>
<gene>
    <name evidence="1" type="ORF">FFIC_241400</name>
</gene>
<accession>A0A0K8MJ04</accession>
<dbReference type="AlphaFoldDB" id="A0A0K8MJ04"/>
<protein>
    <submittedName>
        <fullName evidence="1">Uncharacterized protein</fullName>
    </submittedName>
</protein>
<dbReference type="STRING" id="157463.GCA_001047075_00780"/>
<sequence length="71" mass="8247">MFIFLNKTNNENKFVDGVSKAEILFKDQQNIIFEDMQDASQALFKDNWISVKFDDKLSLSGRSYLLTDFSS</sequence>
<name>A0A0K8MJ04_9LACO</name>
<evidence type="ECO:0000313" key="2">
    <source>
        <dbReference type="Proteomes" id="UP000253891"/>
    </source>
</evidence>